<dbReference type="EMBL" id="LQQC01000010">
    <property type="protein sequence ID" value="KXZ58147.1"/>
    <property type="molecule type" value="Genomic_DNA"/>
</dbReference>
<accession>A0A150H7S0</accession>
<evidence type="ECO:0000256" key="11">
    <source>
        <dbReference type="ARBA" id="ARBA00023444"/>
    </source>
</evidence>
<feature type="transmembrane region" description="Helical" evidence="12">
    <location>
        <begin position="252"/>
        <end position="270"/>
    </location>
</feature>
<keyword evidence="8" id="KW-0350">Heme biosynthesis</keyword>
<evidence type="ECO:0000256" key="2">
    <source>
        <dbReference type="ARBA" id="ARBA00022475"/>
    </source>
</evidence>
<dbReference type="GO" id="GO:0006784">
    <property type="term" value="P:heme A biosynthetic process"/>
    <property type="evidence" value="ECO:0007669"/>
    <property type="project" value="InterPro"/>
</dbReference>
<proteinExistence type="predicted"/>
<keyword evidence="6 13" id="KW-0560">Oxidoreductase</keyword>
<keyword evidence="7" id="KW-0408">Iron</keyword>
<keyword evidence="2" id="KW-1003">Cell membrane</keyword>
<feature type="transmembrane region" description="Helical" evidence="12">
    <location>
        <begin position="25"/>
        <end position="48"/>
    </location>
</feature>
<dbReference type="GO" id="GO:0016491">
    <property type="term" value="F:oxidoreductase activity"/>
    <property type="evidence" value="ECO:0007669"/>
    <property type="project" value="UniProtKB-KW"/>
</dbReference>
<protein>
    <submittedName>
        <fullName evidence="13">Heme A synthase</fullName>
        <ecNumber evidence="13">1.3.-.-</ecNumber>
    </submittedName>
</protein>
<evidence type="ECO:0000256" key="4">
    <source>
        <dbReference type="ARBA" id="ARBA00022723"/>
    </source>
</evidence>
<dbReference type="PANTHER" id="PTHR35457">
    <property type="entry name" value="HEME A SYNTHASE"/>
    <property type="match status" value="1"/>
</dbReference>
<evidence type="ECO:0000256" key="12">
    <source>
        <dbReference type="SAM" id="Phobius"/>
    </source>
</evidence>
<comment type="pathway">
    <text evidence="11">Porphyrin-containing compound metabolism.</text>
</comment>
<keyword evidence="10" id="KW-1015">Disulfide bond</keyword>
<feature type="transmembrane region" description="Helical" evidence="12">
    <location>
        <begin position="178"/>
        <end position="199"/>
    </location>
</feature>
<feature type="transmembrane region" description="Helical" evidence="12">
    <location>
        <begin position="276"/>
        <end position="297"/>
    </location>
</feature>
<keyword evidence="4" id="KW-0479">Metal-binding</keyword>
<comment type="caution">
    <text evidence="13">The sequence shown here is derived from an EMBL/GenBank/DDBJ whole genome shotgun (WGS) entry which is preliminary data.</text>
</comment>
<evidence type="ECO:0000256" key="8">
    <source>
        <dbReference type="ARBA" id="ARBA00023133"/>
    </source>
</evidence>
<dbReference type="PATRIC" id="fig|479117.4.peg.1180"/>
<evidence type="ECO:0000313" key="13">
    <source>
        <dbReference type="EMBL" id="KXZ58147.1"/>
    </source>
</evidence>
<feature type="transmembrane region" description="Helical" evidence="12">
    <location>
        <begin position="137"/>
        <end position="158"/>
    </location>
</feature>
<evidence type="ECO:0000256" key="9">
    <source>
        <dbReference type="ARBA" id="ARBA00023136"/>
    </source>
</evidence>
<dbReference type="GO" id="GO:0016020">
    <property type="term" value="C:membrane"/>
    <property type="evidence" value="ECO:0007669"/>
    <property type="project" value="UniProtKB-SubCell"/>
</dbReference>
<dbReference type="InterPro" id="IPR003780">
    <property type="entry name" value="COX15/CtaA_fam"/>
</dbReference>
<dbReference type="PANTHER" id="PTHR35457:SF1">
    <property type="entry name" value="HEME A SYNTHASE"/>
    <property type="match status" value="1"/>
</dbReference>
<evidence type="ECO:0000256" key="6">
    <source>
        <dbReference type="ARBA" id="ARBA00023002"/>
    </source>
</evidence>
<comment type="subcellular location">
    <subcellularLocation>
        <location evidence="1">Membrane</location>
        <topology evidence="1">Multi-pass membrane protein</topology>
    </subcellularLocation>
</comment>
<dbReference type="EC" id="1.3.-.-" evidence="13"/>
<keyword evidence="3 12" id="KW-0812">Transmembrane</keyword>
<dbReference type="InterPro" id="IPR050450">
    <property type="entry name" value="COX15/CtaA_HemeA_synthase"/>
</dbReference>
<feature type="transmembrane region" description="Helical" evidence="12">
    <location>
        <begin position="82"/>
        <end position="101"/>
    </location>
</feature>
<keyword evidence="5 12" id="KW-1133">Transmembrane helix</keyword>
<sequence>MSTSASDLSAAQPQNTTTLPRRIRVAAWVVLIAQVSIIVTSTAVRLTGSGLGCSDWPMCEPGSLTNTPEMGIHGFIEFGNRVLGVVLGLICLAALIVVWPWRRERPELAWSTFALLMVVPVQAVIGGLSVLSKLNPWVVASHFIPSAASVAVAAYLIVRVYSGPGPRRPVGPEKLRKLMWVIVALLVVVLVFGVLTTGAGPHAGDRESARNGLPTVWMARFHAFPVWLMVITAVWTRVIAAKEGAVPQARAIDFLLVVTVLQGLIGYVQYFTGLPIGIVLVHMFGLTLVIMAAVFAIMSNYSWKAAPAHPADDILEPADSRA</sequence>
<feature type="transmembrane region" description="Helical" evidence="12">
    <location>
        <begin position="219"/>
        <end position="240"/>
    </location>
</feature>
<gene>
    <name evidence="13" type="primary">ctaA</name>
    <name evidence="13" type="ORF">Bravens_01184</name>
</gene>
<evidence type="ECO:0000256" key="7">
    <source>
        <dbReference type="ARBA" id="ARBA00023004"/>
    </source>
</evidence>
<organism evidence="13 14">
    <name type="scientific">Brevibacterium ravenspurgense</name>
    <dbReference type="NCBI Taxonomy" id="479117"/>
    <lineage>
        <taxon>Bacteria</taxon>
        <taxon>Bacillati</taxon>
        <taxon>Actinomycetota</taxon>
        <taxon>Actinomycetes</taxon>
        <taxon>Micrococcales</taxon>
        <taxon>Brevibacteriaceae</taxon>
        <taxon>Brevibacterium</taxon>
    </lineage>
</organism>
<keyword evidence="9 12" id="KW-0472">Membrane</keyword>
<evidence type="ECO:0000256" key="10">
    <source>
        <dbReference type="ARBA" id="ARBA00023157"/>
    </source>
</evidence>
<keyword evidence="14" id="KW-1185">Reference proteome</keyword>
<evidence type="ECO:0000256" key="3">
    <source>
        <dbReference type="ARBA" id="ARBA00022692"/>
    </source>
</evidence>
<dbReference type="AlphaFoldDB" id="A0A150H7S0"/>
<evidence type="ECO:0000256" key="1">
    <source>
        <dbReference type="ARBA" id="ARBA00004141"/>
    </source>
</evidence>
<evidence type="ECO:0000256" key="5">
    <source>
        <dbReference type="ARBA" id="ARBA00022989"/>
    </source>
</evidence>
<name>A0A150H7S0_9MICO</name>
<evidence type="ECO:0000313" key="14">
    <source>
        <dbReference type="Proteomes" id="UP000243589"/>
    </source>
</evidence>
<dbReference type="Pfam" id="PF02628">
    <property type="entry name" value="COX15-CtaA"/>
    <property type="match status" value="1"/>
</dbReference>
<feature type="transmembrane region" description="Helical" evidence="12">
    <location>
        <begin position="108"/>
        <end position="131"/>
    </location>
</feature>
<dbReference type="GO" id="GO:0046872">
    <property type="term" value="F:metal ion binding"/>
    <property type="evidence" value="ECO:0007669"/>
    <property type="project" value="UniProtKB-KW"/>
</dbReference>
<reference evidence="13 14" key="1">
    <citation type="submission" date="2016-01" db="EMBL/GenBank/DDBJ databases">
        <title>Use of Whole Genome Sequencing to ascertain that Brevibacterium massiliense (Roux, Raoult 2009) is a later heterotypic synonym of Brevibacterium ravenspurgense (Mages 2008).</title>
        <authorList>
            <person name="Bernier A.-M."/>
            <person name="Burdz T."/>
            <person name="Huynh C."/>
            <person name="Pachecho A.L."/>
            <person name="Wiebe D."/>
            <person name="Bonner C."/>
            <person name="Bernard K."/>
        </authorList>
    </citation>
    <scope>NUCLEOTIDE SEQUENCE [LARGE SCALE GENOMIC DNA]</scope>
    <source>
        <strain evidence="13 14">CCUG56047</strain>
    </source>
</reference>
<dbReference type="Proteomes" id="UP000243589">
    <property type="component" value="Unassembled WGS sequence"/>
</dbReference>
<dbReference type="RefSeq" id="WP_062021292.1">
    <property type="nucleotide sequence ID" value="NZ_LQQC01000010.1"/>
</dbReference>